<reference evidence="2 3" key="1">
    <citation type="submission" date="2015-01" db="EMBL/GenBank/DDBJ databases">
        <title>The Genome Sequence of Exophiala sideris CBS121828.</title>
        <authorList>
            <consortium name="The Broad Institute Genomics Platform"/>
            <person name="Cuomo C."/>
            <person name="de Hoog S."/>
            <person name="Gorbushina A."/>
            <person name="Stielow B."/>
            <person name="Teixiera M."/>
            <person name="Abouelleil A."/>
            <person name="Chapman S.B."/>
            <person name="Priest M."/>
            <person name="Young S.K."/>
            <person name="Wortman J."/>
            <person name="Nusbaum C."/>
            <person name="Birren B."/>
        </authorList>
    </citation>
    <scope>NUCLEOTIDE SEQUENCE [LARGE SCALE GENOMIC DNA]</scope>
    <source>
        <strain evidence="2 3">CBS 121828</strain>
    </source>
</reference>
<organism evidence="2 3">
    <name type="scientific">Exophiala sideris</name>
    <dbReference type="NCBI Taxonomy" id="1016849"/>
    <lineage>
        <taxon>Eukaryota</taxon>
        <taxon>Fungi</taxon>
        <taxon>Dikarya</taxon>
        <taxon>Ascomycota</taxon>
        <taxon>Pezizomycotina</taxon>
        <taxon>Eurotiomycetes</taxon>
        <taxon>Chaetothyriomycetidae</taxon>
        <taxon>Chaetothyriales</taxon>
        <taxon>Herpotrichiellaceae</taxon>
        <taxon>Exophiala</taxon>
    </lineage>
</organism>
<dbReference type="OrthoDB" id="2157530at2759"/>
<evidence type="ECO:0000313" key="3">
    <source>
        <dbReference type="Proteomes" id="UP000053599"/>
    </source>
</evidence>
<evidence type="ECO:0000313" key="2">
    <source>
        <dbReference type="EMBL" id="KIV77197.1"/>
    </source>
</evidence>
<dbReference type="Proteomes" id="UP000053599">
    <property type="component" value="Unassembled WGS sequence"/>
</dbReference>
<dbReference type="EMBL" id="KN846954">
    <property type="protein sequence ID" value="KIV77197.1"/>
    <property type="molecule type" value="Genomic_DNA"/>
</dbReference>
<dbReference type="HOGENOM" id="CLU_378992_0_0_1"/>
<dbReference type="InterPro" id="IPR052895">
    <property type="entry name" value="HetReg/Transcr_Mod"/>
</dbReference>
<name>A0A0D1Y2R7_9EURO</name>
<gene>
    <name evidence="2" type="ORF">PV11_09016</name>
</gene>
<evidence type="ECO:0000259" key="1">
    <source>
        <dbReference type="Pfam" id="PF06985"/>
    </source>
</evidence>
<dbReference type="AlphaFoldDB" id="A0A0D1Y2R7"/>
<sequence>MDVLTYEHTPLQRASEQIRILTVSSTDDHESVIQTRLSTHWLPRSEGSRYERAKRYFGLPPYFAISYVCGSGPDAALTHFILIEGKAFPVSQRVHEALRACCSYASGPTCYWIDGICISQKDTVERSEQILLMRDIYSLAQVVLVWLGPFTPGSERAMQFIDKLTNPISQISATFLDIYGIDSQGNAVKASDLPIRERIRREIFRPGNAILVSALYRGTWLVRNMWNLRLPARIAIEDSPRYRIQYPEDHVHPASLSHASRVAFQREFQSVQQLQDLKTGIVMEPKQQYTLEGMTFIQTVKASFRLTVERERIRRQLASTRVNEPRNSESRDIAGKIDGTLKVVERGVEGNETSPPGLAVMDSSSSLWSPSDSALKSIASEDLVAMANLIQQTLLVETDYFERMWTMQESCVAVSVTMTRGRTMISLASLIRVVAYLNRSCGVNIDAGKALQIGWIRSEWHAGGRLPLRVLLYESRNRHCYEPRDRIYSLLGLMCERQTVLVQPNYLHPLAQVYANATRFLITSDRSLDVVCGQEPERTDPDLPSWAQDFRRLGTRGAAPLVDLSGRTSIYRASLSEPPQYLESPLVAPADWRALKAAGIHIGTVKHLSRTSTPNDSLTKLESEWSHTLTAGVPFDLQELDDVVRASQLIALLEQMDLKVSRDSNGQKEMSPIIEWLNKEILGRRGFSTNIFSLCYVVGQILERAAISKCLKPQFIVFATPAKSAMLRLKS</sequence>
<dbReference type="PANTHER" id="PTHR24148:SF64">
    <property type="entry name" value="HETEROKARYON INCOMPATIBILITY DOMAIN-CONTAINING PROTEIN"/>
    <property type="match status" value="1"/>
</dbReference>
<dbReference type="InterPro" id="IPR010730">
    <property type="entry name" value="HET"/>
</dbReference>
<accession>A0A0D1Y2R7</accession>
<feature type="domain" description="Heterokaryon incompatibility" evidence="1">
    <location>
        <begin position="62"/>
        <end position="170"/>
    </location>
</feature>
<proteinExistence type="predicted"/>
<dbReference type="PANTHER" id="PTHR24148">
    <property type="entry name" value="ANKYRIN REPEAT DOMAIN-CONTAINING PROTEIN 39 HOMOLOG-RELATED"/>
    <property type="match status" value="1"/>
</dbReference>
<protein>
    <recommendedName>
        <fullName evidence="1">Heterokaryon incompatibility domain-containing protein</fullName>
    </recommendedName>
</protein>
<dbReference type="Pfam" id="PF06985">
    <property type="entry name" value="HET"/>
    <property type="match status" value="1"/>
</dbReference>